<sequence>MKRLLQLVTLVTCASYTATAQDLAYKIPEKAFSVLSVKSDQLFKLYPAAEFNNSTLGKKLLSQLSKTTEKDYKSIEDLGMNLSSNAYYYYLTTDSLKIHSLLIPLSDSRKVDALFAKHADSIQKVNGVNILPRPNEKTVIAWNEQFLYLTYGSVATYFFTDSANAARYSIPVMSSDDYYQYNDEHTDAVTEPAIDSVAIENIPQEGVQDTGVYPDSVVVEAPPVASDPPVDDAATAADETPVEDAQPYLERKRMIDSVATIWLTSSAQQIFEKRSSAPSILSNRGYQRSADNNAVATFWMAGLQDLYASFLPYKLLRYGNIMRGYGDVNARLYMGKENIRLTGEMGLDAEKSASYEKICDHKINKNFLKYIKSDSLIGFMSYSFNTEAYMNEMPKLLLQSYGSNSYSEEMAMAADLVSVMLDEKAIAQVIKGDALFLLTNLSEKQVTYQSYNYNEETFEYKDTVMTKTETLPDFLFMLSSDDTHLFERLLNYGIKKQRITLNNGIYSIEQSKKNPFSLHVLIKDGIVFLGTSLQDLTQIHDGSFKGSLDKQHKELLTKNNIALFFSPKSLSAKMPARELEKTNEKISKLLAGSGNVYLTSSGLKDGYISGDITIDVPKGEENALKYFLNLIEEMDRIK</sequence>
<keyword evidence="3" id="KW-1185">Reference proteome</keyword>
<dbReference type="Proteomes" id="UP000240978">
    <property type="component" value="Unassembled WGS sequence"/>
</dbReference>
<keyword evidence="1" id="KW-0732">Signal</keyword>
<accession>A0A2P8FVT2</accession>
<gene>
    <name evidence="2" type="ORF">CLV42_11238</name>
</gene>
<reference evidence="2 3" key="1">
    <citation type="submission" date="2018-03" db="EMBL/GenBank/DDBJ databases">
        <title>Genomic Encyclopedia of Archaeal and Bacterial Type Strains, Phase II (KMG-II): from individual species to whole genera.</title>
        <authorList>
            <person name="Goeker M."/>
        </authorList>
    </citation>
    <scope>NUCLEOTIDE SEQUENCE [LARGE SCALE GENOMIC DNA]</scope>
    <source>
        <strain evidence="2 3">DSM 18107</strain>
    </source>
</reference>
<dbReference type="EMBL" id="PYGK01000012">
    <property type="protein sequence ID" value="PSL25833.1"/>
    <property type="molecule type" value="Genomic_DNA"/>
</dbReference>
<evidence type="ECO:0000313" key="3">
    <source>
        <dbReference type="Proteomes" id="UP000240978"/>
    </source>
</evidence>
<dbReference type="RefSeq" id="WP_106604458.1">
    <property type="nucleotide sequence ID" value="NZ_PYGK01000012.1"/>
</dbReference>
<evidence type="ECO:0008006" key="4">
    <source>
        <dbReference type="Google" id="ProtNLM"/>
    </source>
</evidence>
<name>A0A2P8FVT2_9BACT</name>
<evidence type="ECO:0000256" key="1">
    <source>
        <dbReference type="SAM" id="SignalP"/>
    </source>
</evidence>
<dbReference type="AlphaFoldDB" id="A0A2P8FVT2"/>
<proteinExistence type="predicted"/>
<feature type="chain" id="PRO_5015194413" description="DUF4836 family protein" evidence="1">
    <location>
        <begin position="21"/>
        <end position="638"/>
    </location>
</feature>
<organism evidence="2 3">
    <name type="scientific">Chitinophaga ginsengisoli</name>
    <dbReference type="NCBI Taxonomy" id="363837"/>
    <lineage>
        <taxon>Bacteria</taxon>
        <taxon>Pseudomonadati</taxon>
        <taxon>Bacteroidota</taxon>
        <taxon>Chitinophagia</taxon>
        <taxon>Chitinophagales</taxon>
        <taxon>Chitinophagaceae</taxon>
        <taxon>Chitinophaga</taxon>
    </lineage>
</organism>
<feature type="signal peptide" evidence="1">
    <location>
        <begin position="1"/>
        <end position="20"/>
    </location>
</feature>
<protein>
    <recommendedName>
        <fullName evidence="4">DUF4836 family protein</fullName>
    </recommendedName>
</protein>
<dbReference type="OrthoDB" id="1288644at2"/>
<comment type="caution">
    <text evidence="2">The sequence shown here is derived from an EMBL/GenBank/DDBJ whole genome shotgun (WGS) entry which is preliminary data.</text>
</comment>
<evidence type="ECO:0000313" key="2">
    <source>
        <dbReference type="EMBL" id="PSL25833.1"/>
    </source>
</evidence>